<name>A0A0G1CK43_9BACT</name>
<dbReference type="InterPro" id="IPR029044">
    <property type="entry name" value="Nucleotide-diphossugar_trans"/>
</dbReference>
<dbReference type="AlphaFoldDB" id="A0A0G1CK43"/>
<dbReference type="PANTHER" id="PTHR43630">
    <property type="entry name" value="POLY-BETA-1,6-N-ACETYL-D-GLUCOSAMINE SYNTHASE"/>
    <property type="match status" value="1"/>
</dbReference>
<dbReference type="InterPro" id="IPR001173">
    <property type="entry name" value="Glyco_trans_2-like"/>
</dbReference>
<dbReference type="EMBL" id="LCFB01000004">
    <property type="protein sequence ID" value="KKS85869.1"/>
    <property type="molecule type" value="Genomic_DNA"/>
</dbReference>
<sequence length="249" mass="28817">MKLSAIILTKNETATIGDCLASLKDLQCDEILVIDDESTDQTVQIARAKKAQVYTHKKDNFAEARNFAATKAKGDWLLYIDADERLSAVLVTEIKKTLEKKTNYVAYSLLRVNYYLGKRWPKTEQLVRLLQKDKLIKWQGSVHETAEVNGEISALHEPLIHLTHRSLSEMVTNTIEWSQIEAELRFKAHHPPVTWWRIPRVMLPVFFDYYITQGGWQVGTVGLIESIYQAFSIFISYARLWEMQQKQTK</sequence>
<keyword evidence="2" id="KW-0808">Transferase</keyword>
<dbReference type="Proteomes" id="UP000034543">
    <property type="component" value="Unassembled WGS sequence"/>
</dbReference>
<dbReference type="SUPFAM" id="SSF53448">
    <property type="entry name" value="Nucleotide-diphospho-sugar transferases"/>
    <property type="match status" value="1"/>
</dbReference>
<gene>
    <name evidence="2" type="ORF">UV59_C0004G0017</name>
</gene>
<organism evidence="2 3">
    <name type="scientific">Candidatus Gottesmanbacteria bacterium GW2011_GWA1_43_11</name>
    <dbReference type="NCBI Taxonomy" id="1618436"/>
    <lineage>
        <taxon>Bacteria</taxon>
        <taxon>Candidatus Gottesmaniibacteriota</taxon>
    </lineage>
</organism>
<proteinExistence type="predicted"/>
<comment type="caution">
    <text evidence="2">The sequence shown here is derived from an EMBL/GenBank/DDBJ whole genome shotgun (WGS) entry which is preliminary data.</text>
</comment>
<dbReference type="CDD" id="cd02511">
    <property type="entry name" value="Beta4Glucosyltransferase"/>
    <property type="match status" value="1"/>
</dbReference>
<evidence type="ECO:0000313" key="2">
    <source>
        <dbReference type="EMBL" id="KKS85869.1"/>
    </source>
</evidence>
<reference evidence="2 3" key="1">
    <citation type="journal article" date="2015" name="Nature">
        <title>rRNA introns, odd ribosomes, and small enigmatic genomes across a large radiation of phyla.</title>
        <authorList>
            <person name="Brown C.T."/>
            <person name="Hug L.A."/>
            <person name="Thomas B.C."/>
            <person name="Sharon I."/>
            <person name="Castelle C.J."/>
            <person name="Singh A."/>
            <person name="Wilkins M.J."/>
            <person name="Williams K.H."/>
            <person name="Banfield J.F."/>
        </authorList>
    </citation>
    <scope>NUCLEOTIDE SEQUENCE [LARGE SCALE GENOMIC DNA]</scope>
</reference>
<evidence type="ECO:0000259" key="1">
    <source>
        <dbReference type="Pfam" id="PF00535"/>
    </source>
</evidence>
<dbReference type="GO" id="GO:0016740">
    <property type="term" value="F:transferase activity"/>
    <property type="evidence" value="ECO:0007669"/>
    <property type="project" value="UniProtKB-KW"/>
</dbReference>
<protein>
    <submittedName>
        <fullName evidence="2">Glycosyl transferase family 2</fullName>
    </submittedName>
</protein>
<accession>A0A0G1CK43</accession>
<dbReference type="Pfam" id="PF00535">
    <property type="entry name" value="Glycos_transf_2"/>
    <property type="match status" value="1"/>
</dbReference>
<dbReference type="PANTHER" id="PTHR43630:SF2">
    <property type="entry name" value="GLYCOSYLTRANSFERASE"/>
    <property type="match status" value="1"/>
</dbReference>
<dbReference type="STRING" id="1618436.UV59_C0004G0017"/>
<evidence type="ECO:0000313" key="3">
    <source>
        <dbReference type="Proteomes" id="UP000034543"/>
    </source>
</evidence>
<dbReference type="Gene3D" id="3.90.550.10">
    <property type="entry name" value="Spore Coat Polysaccharide Biosynthesis Protein SpsA, Chain A"/>
    <property type="match status" value="1"/>
</dbReference>
<feature type="domain" description="Glycosyltransferase 2-like" evidence="1">
    <location>
        <begin position="4"/>
        <end position="136"/>
    </location>
</feature>